<organism evidence="1 2">
    <name type="scientific">Cetraspora pellucida</name>
    <dbReference type="NCBI Taxonomy" id="1433469"/>
    <lineage>
        <taxon>Eukaryota</taxon>
        <taxon>Fungi</taxon>
        <taxon>Fungi incertae sedis</taxon>
        <taxon>Mucoromycota</taxon>
        <taxon>Glomeromycotina</taxon>
        <taxon>Glomeromycetes</taxon>
        <taxon>Diversisporales</taxon>
        <taxon>Gigasporaceae</taxon>
        <taxon>Cetraspora</taxon>
    </lineage>
</organism>
<evidence type="ECO:0000313" key="1">
    <source>
        <dbReference type="EMBL" id="CAG8804406.1"/>
    </source>
</evidence>
<evidence type="ECO:0000313" key="2">
    <source>
        <dbReference type="Proteomes" id="UP000789759"/>
    </source>
</evidence>
<name>A0A9N9K2Y2_9GLOM</name>
<feature type="non-terminal residue" evidence="1">
    <location>
        <position position="1"/>
    </location>
</feature>
<dbReference type="AlphaFoldDB" id="A0A9N9K2Y2"/>
<gene>
    <name evidence="1" type="ORF">CPELLU_LOCUS18001</name>
</gene>
<dbReference type="Proteomes" id="UP000789759">
    <property type="component" value="Unassembled WGS sequence"/>
</dbReference>
<dbReference type="EMBL" id="CAJVQA010033399">
    <property type="protein sequence ID" value="CAG8804406.1"/>
    <property type="molecule type" value="Genomic_DNA"/>
</dbReference>
<keyword evidence="2" id="KW-1185">Reference proteome</keyword>
<proteinExistence type="predicted"/>
<accession>A0A9N9K2Y2</accession>
<reference evidence="1" key="1">
    <citation type="submission" date="2021-06" db="EMBL/GenBank/DDBJ databases">
        <authorList>
            <person name="Kallberg Y."/>
            <person name="Tangrot J."/>
            <person name="Rosling A."/>
        </authorList>
    </citation>
    <scope>NUCLEOTIDE SEQUENCE</scope>
    <source>
        <strain evidence="1">FL966</strain>
    </source>
</reference>
<protein>
    <submittedName>
        <fullName evidence="1">19942_t:CDS:1</fullName>
    </submittedName>
</protein>
<comment type="caution">
    <text evidence="1">The sequence shown here is derived from an EMBL/GenBank/DDBJ whole genome shotgun (WGS) entry which is preliminary data.</text>
</comment>
<sequence>MHACIKHIPQALLSQKEKKQQILVNYISHYSDSSVLENHNVLQNWPLNNNIKKIVHHAYKQPIALARN</sequence>